<feature type="domain" description="ABC toxin N-terminal" evidence="1">
    <location>
        <begin position="1379"/>
        <end position="1455"/>
    </location>
</feature>
<dbReference type="SUPFAM" id="SSF56988">
    <property type="entry name" value="Anthrax protective antigen"/>
    <property type="match status" value="1"/>
</dbReference>
<dbReference type="InterPro" id="IPR046839">
    <property type="entry name" value="ABC_toxin_N"/>
</dbReference>
<organism evidence="2">
    <name type="scientific">Mytilinidion resinicola</name>
    <dbReference type="NCBI Taxonomy" id="574789"/>
    <lineage>
        <taxon>Eukaryota</taxon>
        <taxon>Fungi</taxon>
        <taxon>Dikarya</taxon>
        <taxon>Ascomycota</taxon>
        <taxon>Pezizomycotina</taxon>
        <taxon>Dothideomycetes</taxon>
        <taxon>Pleosporomycetidae</taxon>
        <taxon>Mytilinidiales</taxon>
        <taxon>Mytilinidiaceae</taxon>
        <taxon>Mytilinidion</taxon>
    </lineage>
</organism>
<keyword evidence="3" id="KW-1185">Reference proteome</keyword>
<evidence type="ECO:0000313" key="4">
    <source>
        <dbReference type="RefSeq" id="XP_033576545.1"/>
    </source>
</evidence>
<accession>A0A6A6YLC1</accession>
<dbReference type="Pfam" id="PF20220">
    <property type="entry name" value="ABC_toxin_N"/>
    <property type="match status" value="1"/>
</dbReference>
<dbReference type="RefSeq" id="XP_033576545.1">
    <property type="nucleotide sequence ID" value="XM_033726471.1"/>
</dbReference>
<evidence type="ECO:0000313" key="2">
    <source>
        <dbReference type="EMBL" id="KAF2809581.1"/>
    </source>
</evidence>
<sequence length="1464" mass="159416">MQIQRVRPSAQSPVSQIPRSSFVSMFGPSLGTNAAAAVHDHAAKITFRNDSTLLNIYQIIKGAGLAAIDGIGTIDTRMATFRQLARTNNVDINLEELFGGIDFCDCDDCTTVLSPANYFVELLQFLRNNTLDPRPNLDGTPSFPNTFDPTYNKTVLDVLLKRRPDLQHLQLTCANANTLIPYLDLANEVMESFIVHQESSPIPWSPDAQYVLDVFNVTDETSAELFSEPQHTNYIAYCILLKEVFPIGALPYHQPLACIRIYLNFLTTSRYELMSVFYKPYLTPSQGGPYSPSQDAELSALYSETQVRATSAEYLGIIPEDKIGVRTPWQYWEFKSDDIMLSQDASQVGLQFVKTQFLMRSGLKYSDVVDLIKTTYVNPVYPAGQDLILFENLHFSYRFLQGLVDPNAKTKKAKFKTLIDFLTIAQPSADAWIASQATDQQKPSDCDVPPTPCREDIAKFVYKWFDCLGKLVVLESGEGPTLPVSGFIIKYDNSAERFESAIRSIATSTSGTPLHLPDGMTPVATLFTNGIITDNVDLSVDATAPPTGKVMGSVEVDSKVYNVGGTLFAGAAASPTTSGTTSVTPKVTTTQISSISNTAAQMSIAYLIVTFIPGIRSTFHITALINGSDSGLYWMANSPQRDGFTLVRWNAVVDSCNIDTVQILHLNGSSLSDAEWDNIHRLLRLKNRLGWSMDETDHAVFGSKSPFQPGQDDGCDCCYVKDACSDMVQPEITPTLIEEIASVKKLQAATGLDLIKLLALWADISTSGNPSLYSQLFLSHNLLGVDAVFAADSDGNYLAATTAISDHLPVLMAAFNLKATNLAAILHDAGLDNAQLTLKNDTLIYRYTVNILQTTAGLSIGLLSISATYPYPSTDPSSTTPADSDVEKFLVLLYASDLSTAILAFLDGTKTYTTNAPAGLQLSIPTMLAAKLAYSQSTIPGTTVPRGLLTVTGLLTDEELNAALAVSFDTGWADAIHRVGKQAADFFTTYLAAIFPNQVQATSVLLAGDDSDSAATKRTFFLQGFMPYLRNSLAQTLVVTTMSSVAGLSSADMVRNLLTEILTVPSARGSGDQYAIDVLLALQASSQAPSSSTSSWTGFLIPSTTDNFTFVGFGPRNPAPLLVDGVPVPFVRQQADPNDVWFTNPMPLTGGRLYKFDAGGLPIPGLQWLTIRTMAAAIPSSSLIADTGSATVSGVFTQLVKSAGVIQGFNLSIEEIQFFHSKDALNRFGFDLNTLTFAGFQRMISYTGLRGSVSQQSATLIDLFKWARSASTQTTLSDLASRIATSTQWDATNIASLIGPGGWNYTNPASFCDETILLRIQAALTVVRKAAVDIPSLFSWSSPLAKFQAMRVIAKNIRNSIRSRYSLSDWEQAAKPLHDKLRMSQRDALIAFLLFHPSLAPWGITDADSLFEFFLIDVQMGSCLRTSRIKQAISTVQTFVQRCILGLEEDKYPTVTNSLIDQTR</sequence>
<dbReference type="EMBL" id="MU003701">
    <property type="protein sequence ID" value="KAF2809581.1"/>
    <property type="molecule type" value="Genomic_DNA"/>
</dbReference>
<reference evidence="2 4" key="1">
    <citation type="journal article" date="2020" name="Stud. Mycol.">
        <title>101 Dothideomycetes genomes: a test case for predicting lifestyles and emergence of pathogens.</title>
        <authorList>
            <person name="Haridas S."/>
            <person name="Albert R."/>
            <person name="Binder M."/>
            <person name="Bloem J."/>
            <person name="Labutti K."/>
            <person name="Salamov A."/>
            <person name="Andreopoulos B."/>
            <person name="Baker S."/>
            <person name="Barry K."/>
            <person name="Bills G."/>
            <person name="Bluhm B."/>
            <person name="Cannon C."/>
            <person name="Castanera R."/>
            <person name="Culley D."/>
            <person name="Daum C."/>
            <person name="Ezra D."/>
            <person name="Gonzalez J."/>
            <person name="Henrissat B."/>
            <person name="Kuo A."/>
            <person name="Liang C."/>
            <person name="Lipzen A."/>
            <person name="Lutzoni F."/>
            <person name="Magnuson J."/>
            <person name="Mondo S."/>
            <person name="Nolan M."/>
            <person name="Ohm R."/>
            <person name="Pangilinan J."/>
            <person name="Park H.-J."/>
            <person name="Ramirez L."/>
            <person name="Alfaro M."/>
            <person name="Sun H."/>
            <person name="Tritt A."/>
            <person name="Yoshinaga Y."/>
            <person name="Zwiers L.-H."/>
            <person name="Turgeon B."/>
            <person name="Goodwin S."/>
            <person name="Spatafora J."/>
            <person name="Crous P."/>
            <person name="Grigoriev I."/>
        </authorList>
    </citation>
    <scope>NUCLEOTIDE SEQUENCE</scope>
    <source>
        <strain evidence="2 4">CBS 304.34</strain>
    </source>
</reference>
<evidence type="ECO:0000313" key="3">
    <source>
        <dbReference type="Proteomes" id="UP000504636"/>
    </source>
</evidence>
<dbReference type="OrthoDB" id="4940706at2759"/>
<name>A0A6A6YLC1_9PEZI</name>
<dbReference type="GeneID" id="54467364"/>
<reference evidence="4" key="3">
    <citation type="submission" date="2025-04" db="UniProtKB">
        <authorList>
            <consortium name="RefSeq"/>
        </authorList>
    </citation>
    <scope>IDENTIFICATION</scope>
    <source>
        <strain evidence="4">CBS 304.34</strain>
    </source>
</reference>
<protein>
    <recommendedName>
        <fullName evidence="1">ABC toxin N-terminal domain-containing protein</fullName>
    </recommendedName>
</protein>
<dbReference type="Proteomes" id="UP000504636">
    <property type="component" value="Unplaced"/>
</dbReference>
<evidence type="ECO:0000259" key="1">
    <source>
        <dbReference type="Pfam" id="PF20220"/>
    </source>
</evidence>
<proteinExistence type="predicted"/>
<reference evidence="4" key="2">
    <citation type="submission" date="2020-04" db="EMBL/GenBank/DDBJ databases">
        <authorList>
            <consortium name="NCBI Genome Project"/>
        </authorList>
    </citation>
    <scope>NUCLEOTIDE SEQUENCE</scope>
    <source>
        <strain evidence="4">CBS 304.34</strain>
    </source>
</reference>
<gene>
    <name evidence="2 4" type="ORF">BDZ99DRAFT_532070</name>
</gene>